<keyword evidence="2" id="KW-1185">Reference proteome</keyword>
<protein>
    <submittedName>
        <fullName evidence="1">Uncharacterized protein</fullName>
    </submittedName>
</protein>
<dbReference type="Proteomes" id="UP000887013">
    <property type="component" value="Unassembled WGS sequence"/>
</dbReference>
<evidence type="ECO:0000313" key="1">
    <source>
        <dbReference type="EMBL" id="GFS41481.1"/>
    </source>
</evidence>
<accession>A0A8X6JWT3</accession>
<dbReference type="AlphaFoldDB" id="A0A8X6JWT3"/>
<name>A0A8X6JWT3_NEPPI</name>
<evidence type="ECO:0000313" key="2">
    <source>
        <dbReference type="Proteomes" id="UP000887013"/>
    </source>
</evidence>
<dbReference type="EMBL" id="BMAW01043858">
    <property type="protein sequence ID" value="GFS41481.1"/>
    <property type="molecule type" value="Genomic_DNA"/>
</dbReference>
<reference evidence="1" key="1">
    <citation type="submission" date="2020-08" db="EMBL/GenBank/DDBJ databases">
        <title>Multicomponent nature underlies the extraordinary mechanical properties of spider dragline silk.</title>
        <authorList>
            <person name="Kono N."/>
            <person name="Nakamura H."/>
            <person name="Mori M."/>
            <person name="Yoshida Y."/>
            <person name="Ohtoshi R."/>
            <person name="Malay A.D."/>
            <person name="Moran D.A.P."/>
            <person name="Tomita M."/>
            <person name="Numata K."/>
            <person name="Arakawa K."/>
        </authorList>
    </citation>
    <scope>NUCLEOTIDE SEQUENCE</scope>
</reference>
<comment type="caution">
    <text evidence="1">The sequence shown here is derived from an EMBL/GenBank/DDBJ whole genome shotgun (WGS) entry which is preliminary data.</text>
</comment>
<gene>
    <name evidence="1" type="ORF">NPIL_369451</name>
</gene>
<proteinExistence type="predicted"/>
<sequence length="87" mass="9692">MLSVLLQEPVISVASSPIVIRCKTLRVRFRYGWFKTNPIWIHVLQIAVSTEVTDFLFAARAGPPLKTFRLPLPLVSPPLNLDSTGSC</sequence>
<organism evidence="1 2">
    <name type="scientific">Nephila pilipes</name>
    <name type="common">Giant wood spider</name>
    <name type="synonym">Nephila maculata</name>
    <dbReference type="NCBI Taxonomy" id="299642"/>
    <lineage>
        <taxon>Eukaryota</taxon>
        <taxon>Metazoa</taxon>
        <taxon>Ecdysozoa</taxon>
        <taxon>Arthropoda</taxon>
        <taxon>Chelicerata</taxon>
        <taxon>Arachnida</taxon>
        <taxon>Araneae</taxon>
        <taxon>Araneomorphae</taxon>
        <taxon>Entelegynae</taxon>
        <taxon>Araneoidea</taxon>
        <taxon>Nephilidae</taxon>
        <taxon>Nephila</taxon>
    </lineage>
</organism>